<dbReference type="GO" id="GO:0016020">
    <property type="term" value="C:membrane"/>
    <property type="evidence" value="ECO:0007669"/>
    <property type="project" value="TreeGrafter"/>
</dbReference>
<dbReference type="AlphaFoldDB" id="A0A1L7CHD6"/>
<evidence type="ECO:0000256" key="4">
    <source>
        <dbReference type="ARBA" id="ARBA00012564"/>
    </source>
</evidence>
<dbReference type="GO" id="GO:0008270">
    <property type="term" value="F:zinc ion binding"/>
    <property type="evidence" value="ECO:0007669"/>
    <property type="project" value="InterPro"/>
</dbReference>
<dbReference type="InterPro" id="IPR014782">
    <property type="entry name" value="Peptidase_M1_dom"/>
</dbReference>
<dbReference type="FunFam" id="1.10.390.10:FF:000004">
    <property type="entry name" value="Aminopeptidase N"/>
    <property type="match status" value="1"/>
</dbReference>
<sequence>MTSLNLTREEAQTRADLVSDCHYDIALDLTEQGETFVSDTTVRFTTTKAGSTFIDLRADKIREAVLDGQRLDNPDPQQGIVLSNMEPGEHTLQVIADCVYSRTGQGLHRFIDPADNETYLYTQFETADAKRVFTCFDQPDIKATYTMKVTTPQGWKVISNPALEVNHTENGDIHTGAVDYKLSTYLVAFCAGPYHEVTDSWTGALTHHPETPATEPTELTVPFGIYCRKSLAHALDHETLFEQTKQGFDFYHANFGMAYPFGKYDQVFCPEYNMGAMENAGCVTFRDEYVFISKVARTLYERRCDTVLHELAHMWFGDLVTMRWWGDLWLNESFATWSAAISQAEATEFDTAWVTFANVEKAWAYQQDQLPSTHPIVADAGDIETVEQNFDGITYAKGASVFKQLQAYVGREPFFAGVRKHFANHAFSNATFEDLLGALAEASGRDLSDWANQWLTTTGVNTLSPDFEVTDGKYTRFAVAQSGAQPGQGETRTHRIQVGLYNLVDGEVKRTFAHALDIEGASTEVPEIVGQQAADLVIVNDEDLTYALMKLDEVSLSFALENMDKISDPMARALIWSTAWEMVRDGELKARDYLRLVALGAPKETEVFVLESVLNKAALALGSYADPTWRDNTGAIAHASMVLEAAKAAPAGSDYQLVFTQALSNLVFGDDAAQLMRSILADAPELEGLHVDADLRWRALTSLIARGDYTPEEALAAIEEEKTRDKSSNGRNWAWTAEAAINTANNKAAIFEAITAHGKDMSNLELRHKGRGLTWAGSDKNLTDLSARYFSVAPTVWDTFESEVALRTLTEIYPSWDISEEGIARAEELLAGEHTAGFKRVIAEGADRVKRALRNRTIDAR</sequence>
<feature type="domain" description="Peptidase M1 membrane alanine aminopeptidase" evidence="14">
    <location>
        <begin position="241"/>
        <end position="454"/>
    </location>
</feature>
<evidence type="ECO:0000256" key="6">
    <source>
        <dbReference type="ARBA" id="ARBA00022438"/>
    </source>
</evidence>
<feature type="domain" description="Aminopeptidase N-like N-terminal" evidence="16">
    <location>
        <begin position="22"/>
        <end position="186"/>
    </location>
</feature>
<dbReference type="InterPro" id="IPR027268">
    <property type="entry name" value="Peptidase_M4/M1_CTD_sf"/>
</dbReference>
<dbReference type="Proteomes" id="UP000185478">
    <property type="component" value="Chromosome"/>
</dbReference>
<comment type="similarity">
    <text evidence="3">Belongs to the peptidase M1 family.</text>
</comment>
<comment type="catalytic activity">
    <reaction evidence="1">
        <text>Release of an N-terminal amino acid, Xaa-|-Yaa- from a peptide, amide or arylamide. Xaa is preferably Ala, but may be most amino acids including Pro (slow action). When a terminal hydrophobic residue is followed by a prolyl residue, the two may be released as an intact Xaa-Pro dipeptide.</text>
        <dbReference type="EC" id="3.4.11.2"/>
    </reaction>
</comment>
<dbReference type="Gene3D" id="1.10.390.10">
    <property type="entry name" value="Neutral Protease Domain 2"/>
    <property type="match status" value="1"/>
</dbReference>
<keyword evidence="8" id="KW-0479">Metal-binding</keyword>
<evidence type="ECO:0000313" key="17">
    <source>
        <dbReference type="EMBL" id="APT85271.1"/>
    </source>
</evidence>
<evidence type="ECO:0000256" key="2">
    <source>
        <dbReference type="ARBA" id="ARBA00001947"/>
    </source>
</evidence>
<evidence type="ECO:0000256" key="8">
    <source>
        <dbReference type="ARBA" id="ARBA00022723"/>
    </source>
</evidence>
<dbReference type="KEGG" id="caqu:CAQU_09540"/>
<evidence type="ECO:0000259" key="15">
    <source>
        <dbReference type="Pfam" id="PF11838"/>
    </source>
</evidence>
<keyword evidence="10" id="KW-0862">Zinc</keyword>
<dbReference type="RefSeq" id="WP_075727150.1">
    <property type="nucleotide sequence ID" value="NZ_CP009245.1"/>
</dbReference>
<reference evidence="17 18" key="1">
    <citation type="submission" date="2014-08" db="EMBL/GenBank/DDBJ databases">
        <title>Complete genome sequence of Corynebacterium aquilae S-613T(T) (=DSM 44791(T)), isolated from the choana of a healthy golden eagle.</title>
        <authorList>
            <person name="Ruckert C."/>
            <person name="Albersmeier A."/>
            <person name="Winkler A."/>
            <person name="Kalinowski J."/>
        </authorList>
    </citation>
    <scope>NUCLEOTIDE SEQUENCE [LARGE SCALE GENOMIC DNA]</scope>
    <source>
        <strain evidence="17 18">S-613</strain>
    </source>
</reference>
<dbReference type="STRING" id="1431546.CAQU_09540"/>
<accession>A0A1L7CHD6</accession>
<protein>
    <recommendedName>
        <fullName evidence="5">Aminopeptidase N</fullName>
        <ecNumber evidence="4">3.4.11.2</ecNumber>
    </recommendedName>
    <alternativeName>
        <fullName evidence="12">Alanine aminopeptidase</fullName>
    </alternativeName>
    <alternativeName>
        <fullName evidence="13">Lysyl aminopeptidase</fullName>
    </alternativeName>
</protein>
<evidence type="ECO:0000256" key="7">
    <source>
        <dbReference type="ARBA" id="ARBA00022670"/>
    </source>
</evidence>
<dbReference type="GO" id="GO:0005615">
    <property type="term" value="C:extracellular space"/>
    <property type="evidence" value="ECO:0007669"/>
    <property type="project" value="TreeGrafter"/>
</dbReference>
<feature type="domain" description="ERAP1-like C-terminal" evidence="15">
    <location>
        <begin position="536"/>
        <end position="851"/>
    </location>
</feature>
<dbReference type="GO" id="GO:0043171">
    <property type="term" value="P:peptide catabolic process"/>
    <property type="evidence" value="ECO:0007669"/>
    <property type="project" value="TreeGrafter"/>
</dbReference>
<dbReference type="GO" id="GO:0042277">
    <property type="term" value="F:peptide binding"/>
    <property type="evidence" value="ECO:0007669"/>
    <property type="project" value="TreeGrafter"/>
</dbReference>
<dbReference type="GO" id="GO:0006508">
    <property type="term" value="P:proteolysis"/>
    <property type="evidence" value="ECO:0007669"/>
    <property type="project" value="UniProtKB-KW"/>
</dbReference>
<dbReference type="InterPro" id="IPR042097">
    <property type="entry name" value="Aminopeptidase_N-like_N_sf"/>
</dbReference>
<dbReference type="Pfam" id="PF11838">
    <property type="entry name" value="ERAP1_C"/>
    <property type="match status" value="1"/>
</dbReference>
<dbReference type="PANTHER" id="PTHR11533:SF174">
    <property type="entry name" value="PUROMYCIN-SENSITIVE AMINOPEPTIDASE-RELATED"/>
    <property type="match status" value="1"/>
</dbReference>
<proteinExistence type="inferred from homology"/>
<dbReference type="PRINTS" id="PR00756">
    <property type="entry name" value="ALADIPTASE"/>
</dbReference>
<gene>
    <name evidence="17" type="ORF">CAQU_09540</name>
</gene>
<evidence type="ECO:0000256" key="9">
    <source>
        <dbReference type="ARBA" id="ARBA00022801"/>
    </source>
</evidence>
<evidence type="ECO:0000256" key="12">
    <source>
        <dbReference type="ARBA" id="ARBA00029811"/>
    </source>
</evidence>
<dbReference type="InterPro" id="IPR024571">
    <property type="entry name" value="ERAP1-like_C_dom"/>
</dbReference>
<dbReference type="CDD" id="cd09602">
    <property type="entry name" value="M1_APN"/>
    <property type="match status" value="1"/>
</dbReference>
<name>A0A1L7CHD6_9CORY</name>
<dbReference type="SUPFAM" id="SSF55486">
    <property type="entry name" value="Metalloproteases ('zincins'), catalytic domain"/>
    <property type="match status" value="1"/>
</dbReference>
<keyword evidence="9" id="KW-0378">Hydrolase</keyword>
<dbReference type="GO" id="GO:0016285">
    <property type="term" value="F:alanyl aminopeptidase activity"/>
    <property type="evidence" value="ECO:0007669"/>
    <property type="project" value="UniProtKB-EC"/>
</dbReference>
<keyword evidence="6 17" id="KW-0031">Aminopeptidase</keyword>
<keyword evidence="11" id="KW-0482">Metalloprotease</keyword>
<dbReference type="InterPro" id="IPR001930">
    <property type="entry name" value="Peptidase_M1"/>
</dbReference>
<dbReference type="SUPFAM" id="SSF63737">
    <property type="entry name" value="Leukotriene A4 hydrolase N-terminal domain"/>
    <property type="match status" value="1"/>
</dbReference>
<evidence type="ECO:0000259" key="14">
    <source>
        <dbReference type="Pfam" id="PF01433"/>
    </source>
</evidence>
<dbReference type="NCBIfam" id="TIGR02412">
    <property type="entry name" value="pepN_strep_liv"/>
    <property type="match status" value="1"/>
</dbReference>
<dbReference type="OrthoDB" id="100605at2"/>
<dbReference type="EMBL" id="CP009245">
    <property type="protein sequence ID" value="APT85271.1"/>
    <property type="molecule type" value="Genomic_DNA"/>
</dbReference>
<organism evidence="17 18">
    <name type="scientific">Corynebacterium aquilae DSM 44791</name>
    <dbReference type="NCBI Taxonomy" id="1431546"/>
    <lineage>
        <taxon>Bacteria</taxon>
        <taxon>Bacillati</taxon>
        <taxon>Actinomycetota</taxon>
        <taxon>Actinomycetes</taxon>
        <taxon>Mycobacteriales</taxon>
        <taxon>Corynebacteriaceae</taxon>
        <taxon>Corynebacterium</taxon>
    </lineage>
</organism>
<dbReference type="InterPro" id="IPR012778">
    <property type="entry name" value="Pept_M1_aminopeptidase"/>
</dbReference>
<evidence type="ECO:0000259" key="16">
    <source>
        <dbReference type="Pfam" id="PF17900"/>
    </source>
</evidence>
<dbReference type="Pfam" id="PF01433">
    <property type="entry name" value="Peptidase_M1"/>
    <property type="match status" value="1"/>
</dbReference>
<dbReference type="GO" id="GO:0005737">
    <property type="term" value="C:cytoplasm"/>
    <property type="evidence" value="ECO:0007669"/>
    <property type="project" value="TreeGrafter"/>
</dbReference>
<dbReference type="GO" id="GO:0070006">
    <property type="term" value="F:metalloaminopeptidase activity"/>
    <property type="evidence" value="ECO:0007669"/>
    <property type="project" value="TreeGrafter"/>
</dbReference>
<comment type="cofactor">
    <cofactor evidence="2">
        <name>Zn(2+)</name>
        <dbReference type="ChEBI" id="CHEBI:29105"/>
    </cofactor>
</comment>
<dbReference type="Gene3D" id="2.60.40.1730">
    <property type="entry name" value="tricorn interacting facor f3 domain"/>
    <property type="match status" value="1"/>
</dbReference>
<dbReference type="EC" id="3.4.11.2" evidence="4"/>
<evidence type="ECO:0000313" key="18">
    <source>
        <dbReference type="Proteomes" id="UP000185478"/>
    </source>
</evidence>
<dbReference type="InterPro" id="IPR050344">
    <property type="entry name" value="Peptidase_M1_aminopeptidases"/>
</dbReference>
<evidence type="ECO:0000256" key="11">
    <source>
        <dbReference type="ARBA" id="ARBA00023049"/>
    </source>
</evidence>
<evidence type="ECO:0000256" key="1">
    <source>
        <dbReference type="ARBA" id="ARBA00000098"/>
    </source>
</evidence>
<evidence type="ECO:0000256" key="3">
    <source>
        <dbReference type="ARBA" id="ARBA00010136"/>
    </source>
</evidence>
<dbReference type="FunFam" id="2.60.40.1730:FF:000010">
    <property type="entry name" value="Putative aminopeptidase N"/>
    <property type="match status" value="1"/>
</dbReference>
<evidence type="ECO:0000256" key="5">
    <source>
        <dbReference type="ARBA" id="ARBA00015611"/>
    </source>
</evidence>
<dbReference type="InterPro" id="IPR045357">
    <property type="entry name" value="Aminopeptidase_N-like_N"/>
</dbReference>
<dbReference type="PANTHER" id="PTHR11533">
    <property type="entry name" value="PROTEASE M1 ZINC METALLOPROTEASE"/>
    <property type="match status" value="1"/>
</dbReference>
<evidence type="ECO:0000256" key="13">
    <source>
        <dbReference type="ARBA" id="ARBA00031533"/>
    </source>
</evidence>
<keyword evidence="7" id="KW-0645">Protease</keyword>
<evidence type="ECO:0000256" key="10">
    <source>
        <dbReference type="ARBA" id="ARBA00022833"/>
    </source>
</evidence>
<dbReference type="Pfam" id="PF17900">
    <property type="entry name" value="Peptidase_M1_N"/>
    <property type="match status" value="1"/>
</dbReference>
<keyword evidence="18" id="KW-1185">Reference proteome</keyword>